<organism evidence="1 2">
    <name type="scientific">Pseudoalteromonas luteoviolacea NCIMB 1942</name>
    <dbReference type="NCBI Taxonomy" id="1365253"/>
    <lineage>
        <taxon>Bacteria</taxon>
        <taxon>Pseudomonadati</taxon>
        <taxon>Pseudomonadota</taxon>
        <taxon>Gammaproteobacteria</taxon>
        <taxon>Alteromonadales</taxon>
        <taxon>Pseudoalteromonadaceae</taxon>
        <taxon>Pseudoalteromonas</taxon>
    </lineage>
</organism>
<dbReference type="InterPro" id="IPR027417">
    <property type="entry name" value="P-loop_NTPase"/>
</dbReference>
<dbReference type="PATRIC" id="fig|1365253.3.peg.3197"/>
<evidence type="ECO:0000313" key="1">
    <source>
        <dbReference type="EMBL" id="KZN46006.1"/>
    </source>
</evidence>
<dbReference type="EMBL" id="AUXT01000173">
    <property type="protein sequence ID" value="KZN46006.1"/>
    <property type="molecule type" value="Genomic_DNA"/>
</dbReference>
<gene>
    <name evidence="1" type="ORF">N482_13100</name>
</gene>
<accession>A0A167B049</accession>
<sequence>MAINENNALKATHICYLAGTGGGKTTAVKLMGLVGKCVAIFDLYGDYKYDGRKAGPFNGLGGRPVYHYSNRNSFAQAFISAWSSGLAFAVAYRPEFPKNISAEKLKRAKQAELHWFASLVWEASDGNRQLDVIIEELAKLSDTIGKDDSIVGELATGGRKYGIALHTIFQRSQEVPKTIWSNSPRKVLGSQESQADAKRISIELDAELSDVYQLSKMNSKYEDERLHYIVKSKGGIGNIEPVVIHLKSGKSEKLTFEDLRAT</sequence>
<evidence type="ECO:0008006" key="3">
    <source>
        <dbReference type="Google" id="ProtNLM"/>
    </source>
</evidence>
<protein>
    <recommendedName>
        <fullName evidence="3">Helicase HerA central domain-containing protein</fullName>
    </recommendedName>
</protein>
<dbReference type="Proteomes" id="UP000076587">
    <property type="component" value="Unassembled WGS sequence"/>
</dbReference>
<name>A0A167B049_9GAMM</name>
<dbReference type="AlphaFoldDB" id="A0A167B049"/>
<dbReference type="Gene3D" id="3.40.50.300">
    <property type="entry name" value="P-loop containing nucleotide triphosphate hydrolases"/>
    <property type="match status" value="1"/>
</dbReference>
<comment type="caution">
    <text evidence="1">The sequence shown here is derived from an EMBL/GenBank/DDBJ whole genome shotgun (WGS) entry which is preliminary data.</text>
</comment>
<dbReference type="RefSeq" id="WP_063377729.1">
    <property type="nucleotide sequence ID" value="NZ_AUXT01000173.1"/>
</dbReference>
<reference evidence="1 2" key="1">
    <citation type="submission" date="2013-07" db="EMBL/GenBank/DDBJ databases">
        <title>Comparative Genomic and Metabolomic Analysis of Twelve Strains of Pseudoalteromonas luteoviolacea.</title>
        <authorList>
            <person name="Vynne N.G."/>
            <person name="Mansson M."/>
            <person name="Gram L."/>
        </authorList>
    </citation>
    <scope>NUCLEOTIDE SEQUENCE [LARGE SCALE GENOMIC DNA]</scope>
    <source>
        <strain evidence="1 2">NCIMB 1942</strain>
    </source>
</reference>
<evidence type="ECO:0000313" key="2">
    <source>
        <dbReference type="Proteomes" id="UP000076587"/>
    </source>
</evidence>
<proteinExistence type="predicted"/>
<dbReference type="SUPFAM" id="SSF52540">
    <property type="entry name" value="P-loop containing nucleoside triphosphate hydrolases"/>
    <property type="match status" value="1"/>
</dbReference>